<protein>
    <submittedName>
        <fullName evidence="2">DUF4150 domain-containing protein</fullName>
    </submittedName>
</protein>
<sequence length="127" mass="13309">MAQTTFANTRGIAHKGSGGMSTVFPDVCKTPTPGGPVPIPYPNLGKSSDTAKGPKSVKTDKKMPMVKGAIYTTSTGDEAGTAGGGVVSGKIKGECEYMMYSFDVKFEGKNVCRIGDPLFHNKKNIMG</sequence>
<name>A0A545U8V1_9GAMM</name>
<accession>A0A545U8V1</accession>
<comment type="caution">
    <text evidence="2">The sequence shown here is derived from an EMBL/GenBank/DDBJ whole genome shotgun (WGS) entry which is preliminary data.</text>
</comment>
<feature type="region of interest" description="Disordered" evidence="1">
    <location>
        <begin position="24"/>
        <end position="60"/>
    </location>
</feature>
<proteinExistence type="predicted"/>
<evidence type="ECO:0000313" key="2">
    <source>
        <dbReference type="EMBL" id="TQV85894.1"/>
    </source>
</evidence>
<gene>
    <name evidence="2" type="ORF">FLL46_18400</name>
</gene>
<evidence type="ECO:0000256" key="1">
    <source>
        <dbReference type="SAM" id="MobiDB-lite"/>
    </source>
</evidence>
<evidence type="ECO:0000313" key="3">
    <source>
        <dbReference type="Proteomes" id="UP000315439"/>
    </source>
</evidence>
<dbReference type="Pfam" id="PF13665">
    <property type="entry name" value="Tox-PAAR-like"/>
    <property type="match status" value="1"/>
</dbReference>
<keyword evidence="3" id="KW-1185">Reference proteome</keyword>
<dbReference type="EMBL" id="VIKS01000011">
    <property type="protein sequence ID" value="TQV85894.1"/>
    <property type="molecule type" value="Genomic_DNA"/>
</dbReference>
<reference evidence="2 3" key="1">
    <citation type="submission" date="2019-07" db="EMBL/GenBank/DDBJ databases">
        <title>Draft genome for Aliikangiella sp. M105.</title>
        <authorList>
            <person name="Wang G."/>
        </authorList>
    </citation>
    <scope>NUCLEOTIDE SEQUENCE [LARGE SCALE GENOMIC DNA]</scope>
    <source>
        <strain evidence="2 3">M105</strain>
    </source>
</reference>
<dbReference type="AlphaFoldDB" id="A0A545U8V1"/>
<dbReference type="RefSeq" id="WP_142932813.1">
    <property type="nucleotide sequence ID" value="NZ_ML660167.1"/>
</dbReference>
<dbReference type="OrthoDB" id="272411at2"/>
<organism evidence="2 3">
    <name type="scientific">Aliikangiella coralliicola</name>
    <dbReference type="NCBI Taxonomy" id="2592383"/>
    <lineage>
        <taxon>Bacteria</taxon>
        <taxon>Pseudomonadati</taxon>
        <taxon>Pseudomonadota</taxon>
        <taxon>Gammaproteobacteria</taxon>
        <taxon>Oceanospirillales</taxon>
        <taxon>Pleioneaceae</taxon>
        <taxon>Aliikangiella</taxon>
    </lineage>
</organism>
<dbReference type="Proteomes" id="UP000315439">
    <property type="component" value="Unassembled WGS sequence"/>
</dbReference>